<reference evidence="2 3" key="1">
    <citation type="journal article" date="2020" name="Nat. Microbiol.">
        <title>Lysogenic host-virus interactions in SAR11 marine bacteria.</title>
        <authorList>
            <person name="Morris R.M."/>
            <person name="Cain K.R."/>
            <person name="Hvorecny K.L."/>
            <person name="Kollman J.M."/>
        </authorList>
    </citation>
    <scope>NUCLEOTIDE SEQUENCE [LARGE SCALE GENOMIC DNA]</scope>
    <source>
        <strain evidence="2 3">NP1</strain>
    </source>
</reference>
<name>A0A6H1Q366_9PROT</name>
<dbReference type="Pfam" id="PF19630">
    <property type="entry name" value="DUF6134"/>
    <property type="match status" value="1"/>
</dbReference>
<keyword evidence="1" id="KW-0732">Signal</keyword>
<proteinExistence type="predicted"/>
<feature type="signal peptide" evidence="1">
    <location>
        <begin position="1"/>
        <end position="19"/>
    </location>
</feature>
<accession>A0A6H1Q366</accession>
<dbReference type="InterPro" id="IPR045767">
    <property type="entry name" value="DUF6134"/>
</dbReference>
<feature type="chain" id="PRO_5026143277" description="DUF3108 domain-containing protein" evidence="1">
    <location>
        <begin position="20"/>
        <end position="226"/>
    </location>
</feature>
<evidence type="ECO:0000313" key="3">
    <source>
        <dbReference type="Proteomes" id="UP000501094"/>
    </source>
</evidence>
<dbReference type="AlphaFoldDB" id="A0A6H1Q366"/>
<protein>
    <recommendedName>
        <fullName evidence="4">DUF3108 domain-containing protein</fullName>
    </recommendedName>
</protein>
<dbReference type="EMBL" id="CP038852">
    <property type="protein sequence ID" value="QIZ21231.1"/>
    <property type="molecule type" value="Genomic_DNA"/>
</dbReference>
<evidence type="ECO:0008006" key="4">
    <source>
        <dbReference type="Google" id="ProtNLM"/>
    </source>
</evidence>
<keyword evidence="3" id="KW-1185">Reference proteome</keyword>
<evidence type="ECO:0000313" key="2">
    <source>
        <dbReference type="EMBL" id="QIZ21231.1"/>
    </source>
</evidence>
<sequence>MKKFFILIFFLTYSFSSNAHMAHYNKFNKIEMEILKDGEVIGYNYYFFKKDGDKTTVTNQIKFTVKLFGATIFKIEGYGEEKYIKDQLISFNSKTLQNDKKKYVNLEFNEQTNKFDIQGSSYNGIASTNNIVGNWWSHKILQTDSQISPVSGSIKEQVVTFIAKEKIKLYGKTYDVDHFKLTSKDMSLPKDKRLNFDIWFDKKNSLILKVTYSRLGNWEYKVKKFE</sequence>
<dbReference type="RefSeq" id="WP_168607090.1">
    <property type="nucleotide sequence ID" value="NZ_CP038852.1"/>
</dbReference>
<gene>
    <name evidence="2" type="ORF">E5R92_05480</name>
</gene>
<evidence type="ECO:0000256" key="1">
    <source>
        <dbReference type="SAM" id="SignalP"/>
    </source>
</evidence>
<dbReference type="Proteomes" id="UP000501094">
    <property type="component" value="Chromosome"/>
</dbReference>
<organism evidence="2 3">
    <name type="scientific">Candidatus Pelagibacter giovannonii</name>
    <dbReference type="NCBI Taxonomy" id="2563896"/>
    <lineage>
        <taxon>Bacteria</taxon>
        <taxon>Pseudomonadati</taxon>
        <taxon>Pseudomonadota</taxon>
        <taxon>Alphaproteobacteria</taxon>
        <taxon>Candidatus Pelagibacterales</taxon>
        <taxon>Candidatus Pelagibacteraceae</taxon>
        <taxon>Candidatus Pelagibacter</taxon>
    </lineage>
</organism>
<dbReference type="KEGG" id="peg:E5R92_05480"/>